<organism evidence="7 8">
    <name type="scientific">Escallonia rubra</name>
    <dbReference type="NCBI Taxonomy" id="112253"/>
    <lineage>
        <taxon>Eukaryota</taxon>
        <taxon>Viridiplantae</taxon>
        <taxon>Streptophyta</taxon>
        <taxon>Embryophyta</taxon>
        <taxon>Tracheophyta</taxon>
        <taxon>Spermatophyta</taxon>
        <taxon>Magnoliopsida</taxon>
        <taxon>eudicotyledons</taxon>
        <taxon>Gunneridae</taxon>
        <taxon>Pentapetalae</taxon>
        <taxon>asterids</taxon>
        <taxon>campanulids</taxon>
        <taxon>Escalloniales</taxon>
        <taxon>Escalloniaceae</taxon>
        <taxon>Escallonia</taxon>
    </lineage>
</organism>
<dbReference type="PANTHER" id="PTHR47983:SF3">
    <property type="entry name" value="OS05G0135800 PROTEIN"/>
    <property type="match status" value="1"/>
</dbReference>
<dbReference type="GO" id="GO:0005524">
    <property type="term" value="F:ATP binding"/>
    <property type="evidence" value="ECO:0007669"/>
    <property type="project" value="UniProtKB-KW"/>
</dbReference>
<gene>
    <name evidence="7" type="ORF">RJ640_029779</name>
</gene>
<evidence type="ECO:0000256" key="4">
    <source>
        <dbReference type="ARBA" id="ARBA00022777"/>
    </source>
</evidence>
<evidence type="ECO:0000313" key="8">
    <source>
        <dbReference type="Proteomes" id="UP001187471"/>
    </source>
</evidence>
<accession>A0AA88UBW7</accession>
<comment type="caution">
    <text evidence="7">The sequence shown here is derived from an EMBL/GenBank/DDBJ whole genome shotgun (WGS) entry which is preliminary data.</text>
</comment>
<dbReference type="PANTHER" id="PTHR47983">
    <property type="entry name" value="PTO-INTERACTING PROTEIN 1-LIKE"/>
    <property type="match status" value="1"/>
</dbReference>
<keyword evidence="1" id="KW-0597">Phosphoprotein</keyword>
<reference evidence="7" key="1">
    <citation type="submission" date="2022-12" db="EMBL/GenBank/DDBJ databases">
        <title>Draft genome assemblies for two species of Escallonia (Escalloniales).</title>
        <authorList>
            <person name="Chanderbali A."/>
            <person name="Dervinis C."/>
            <person name="Anghel I."/>
            <person name="Soltis D."/>
            <person name="Soltis P."/>
            <person name="Zapata F."/>
        </authorList>
    </citation>
    <scope>NUCLEOTIDE SEQUENCE</scope>
    <source>
        <strain evidence="7">UCBG92.1500</strain>
        <tissue evidence="7">Leaf</tissue>
    </source>
</reference>
<dbReference type="GO" id="GO:0004672">
    <property type="term" value="F:protein kinase activity"/>
    <property type="evidence" value="ECO:0007669"/>
    <property type="project" value="InterPro"/>
</dbReference>
<evidence type="ECO:0000256" key="5">
    <source>
        <dbReference type="ARBA" id="ARBA00022840"/>
    </source>
</evidence>
<dbReference type="InterPro" id="IPR011009">
    <property type="entry name" value="Kinase-like_dom_sf"/>
</dbReference>
<dbReference type="PROSITE" id="PS50011">
    <property type="entry name" value="PROTEIN_KINASE_DOM"/>
    <property type="match status" value="1"/>
</dbReference>
<keyword evidence="3" id="KW-0547">Nucleotide-binding</keyword>
<feature type="domain" description="Protein kinase" evidence="6">
    <location>
        <begin position="153"/>
        <end position="240"/>
    </location>
</feature>
<proteinExistence type="predicted"/>
<sequence>MAEPASNCAKSSMEHGFTSSGAMTAALVEREPRKNYQGGYMYIILRPLLHGASTSPHTMAEQHDQLITTHAIFKPWSIVPLEFTEHYKPSSVNDNLCIDASPNLLIITLRAFATNVQGHPNEDATERTQTVNILPIAVPAIQVDELREITDSFGKKALTGEGSCGIVYYGILKSGQAAAIKKFDSSEQPDDEYLAQVSMLSRLKHENVVELLGYSVDGGLRVLVYEYASNDSLHDILHGK</sequence>
<keyword evidence="2" id="KW-0808">Transferase</keyword>
<dbReference type="InterPro" id="IPR052101">
    <property type="entry name" value="Plant_StressResp_Kinase"/>
</dbReference>
<keyword evidence="5" id="KW-0067">ATP-binding</keyword>
<dbReference type="InterPro" id="IPR000719">
    <property type="entry name" value="Prot_kinase_dom"/>
</dbReference>
<evidence type="ECO:0000313" key="7">
    <source>
        <dbReference type="EMBL" id="KAK2969617.1"/>
    </source>
</evidence>
<evidence type="ECO:0000256" key="2">
    <source>
        <dbReference type="ARBA" id="ARBA00022679"/>
    </source>
</evidence>
<dbReference type="Gene3D" id="3.30.200.20">
    <property type="entry name" value="Phosphorylase Kinase, domain 1"/>
    <property type="match status" value="1"/>
</dbReference>
<evidence type="ECO:0000256" key="3">
    <source>
        <dbReference type="ARBA" id="ARBA00022741"/>
    </source>
</evidence>
<evidence type="ECO:0000259" key="6">
    <source>
        <dbReference type="PROSITE" id="PS50011"/>
    </source>
</evidence>
<dbReference type="EMBL" id="JAVXUO010002788">
    <property type="protein sequence ID" value="KAK2969617.1"/>
    <property type="molecule type" value="Genomic_DNA"/>
</dbReference>
<dbReference type="Pfam" id="PF00069">
    <property type="entry name" value="Pkinase"/>
    <property type="match status" value="1"/>
</dbReference>
<name>A0AA88UBW7_9ASTE</name>
<keyword evidence="8" id="KW-1185">Reference proteome</keyword>
<dbReference type="Proteomes" id="UP001187471">
    <property type="component" value="Unassembled WGS sequence"/>
</dbReference>
<dbReference type="SUPFAM" id="SSF56112">
    <property type="entry name" value="Protein kinase-like (PK-like)"/>
    <property type="match status" value="1"/>
</dbReference>
<protein>
    <recommendedName>
        <fullName evidence="6">Protein kinase domain-containing protein</fullName>
    </recommendedName>
</protein>
<keyword evidence="4" id="KW-0418">Kinase</keyword>
<evidence type="ECO:0000256" key="1">
    <source>
        <dbReference type="ARBA" id="ARBA00022553"/>
    </source>
</evidence>
<dbReference type="AlphaFoldDB" id="A0AA88UBW7"/>